<dbReference type="OrthoDB" id="74361at2"/>
<dbReference type="RefSeq" id="WP_013556582.1">
    <property type="nucleotide sequence ID" value="NC_014958.1"/>
</dbReference>
<accession>E8U7N8</accession>
<reference evidence="3" key="2">
    <citation type="submission" date="2011-01" db="EMBL/GenBank/DDBJ databases">
        <title>The complete genome of Deinococcus maricopensis DSM 21211.</title>
        <authorList>
            <consortium name="US DOE Joint Genome Institute (JGI-PGF)"/>
            <person name="Lucas S."/>
            <person name="Copeland A."/>
            <person name="Lapidus A."/>
            <person name="Goodwin L."/>
            <person name="Pitluck S."/>
            <person name="Kyrpides N."/>
            <person name="Mavromatis K."/>
            <person name="Pagani I."/>
            <person name="Ivanova N."/>
            <person name="Ovchinnikova G."/>
            <person name="Zeytun A."/>
            <person name="Detter J.C."/>
            <person name="Han C."/>
            <person name="Land M."/>
            <person name="Hauser L."/>
            <person name="Markowitz V."/>
            <person name="Cheng J.-F."/>
            <person name="Hugenholtz P."/>
            <person name="Woyke T."/>
            <person name="Wu D."/>
            <person name="Pukall R."/>
            <person name="Gehrich-Schroeter G."/>
            <person name="Brambilla E."/>
            <person name="Klenk H.-P."/>
            <person name="Eisen J.A."/>
        </authorList>
    </citation>
    <scope>NUCLEOTIDE SEQUENCE [LARGE SCALE GENOMIC DNA]</scope>
    <source>
        <strain evidence="3">DSM 21211 / LMG 22137 / NRRL B-23946 / LB-34</strain>
    </source>
</reference>
<sequence length="139" mass="14498" precursor="true">MPLTHWSTVTLTAAVLGVGTAGALIGTLRAVLLDGPGRWSMLTWTPYVLMPLLLLTGLSFLLGRAVPSVRRASTFALLGSAVLGAAYTVVGLDPRYNEDANIGLGLYTLLGWLFPLGPAYLLALGGALLLPGVRTPALK</sequence>
<keyword evidence="3" id="KW-1185">Reference proteome</keyword>
<dbReference type="Proteomes" id="UP000008635">
    <property type="component" value="Chromosome"/>
</dbReference>
<protein>
    <submittedName>
        <fullName evidence="2">Uncharacterized protein</fullName>
    </submittedName>
</protein>
<gene>
    <name evidence="2" type="ordered locus">Deima_1428</name>
</gene>
<reference evidence="2 3" key="1">
    <citation type="journal article" date="2011" name="Stand. Genomic Sci.">
        <title>Complete genome sequence of Deinococcus maricopensis type strain (LB-34).</title>
        <authorList>
            <person name="Pukall R."/>
            <person name="Zeytun A."/>
            <person name="Lucas S."/>
            <person name="Lapidus A."/>
            <person name="Hammon N."/>
            <person name="Deshpande S."/>
            <person name="Nolan M."/>
            <person name="Cheng J.F."/>
            <person name="Pitluck S."/>
            <person name="Liolios K."/>
            <person name="Pagani I."/>
            <person name="Mikhailova N."/>
            <person name="Ivanova N."/>
            <person name="Mavromatis K."/>
            <person name="Pati A."/>
            <person name="Tapia R."/>
            <person name="Han C."/>
            <person name="Goodwin L."/>
            <person name="Chen A."/>
            <person name="Palaniappan K."/>
            <person name="Land M."/>
            <person name="Hauser L."/>
            <person name="Chang Y.J."/>
            <person name="Jeffries C.D."/>
            <person name="Brambilla E.M."/>
            <person name="Rohde M."/>
            <person name="Goker M."/>
            <person name="Detter J.C."/>
            <person name="Woyke T."/>
            <person name="Bristow J."/>
            <person name="Eisen J.A."/>
            <person name="Markowitz V."/>
            <person name="Hugenholtz P."/>
            <person name="Kyrpides N.C."/>
            <person name="Klenk H.P."/>
        </authorList>
    </citation>
    <scope>NUCLEOTIDE SEQUENCE [LARGE SCALE GENOMIC DNA]</scope>
    <source>
        <strain evidence="3">DSM 21211 / LMG 22137 / NRRL B-23946 / LB-34</strain>
    </source>
</reference>
<name>E8U7N8_DEIML</name>
<organism evidence="2 3">
    <name type="scientific">Deinococcus maricopensis (strain DSM 21211 / LMG 22137 / NRRL B-23946 / LB-34)</name>
    <dbReference type="NCBI Taxonomy" id="709986"/>
    <lineage>
        <taxon>Bacteria</taxon>
        <taxon>Thermotogati</taxon>
        <taxon>Deinococcota</taxon>
        <taxon>Deinococci</taxon>
        <taxon>Deinococcales</taxon>
        <taxon>Deinococcaceae</taxon>
        <taxon>Deinococcus</taxon>
    </lineage>
</organism>
<feature type="transmembrane region" description="Helical" evidence="1">
    <location>
        <begin position="47"/>
        <end position="63"/>
    </location>
</feature>
<evidence type="ECO:0000313" key="3">
    <source>
        <dbReference type="Proteomes" id="UP000008635"/>
    </source>
</evidence>
<evidence type="ECO:0000313" key="2">
    <source>
        <dbReference type="EMBL" id="ADV67077.1"/>
    </source>
</evidence>
<keyword evidence="1" id="KW-0472">Membrane</keyword>
<evidence type="ECO:0000256" key="1">
    <source>
        <dbReference type="SAM" id="Phobius"/>
    </source>
</evidence>
<proteinExistence type="predicted"/>
<dbReference type="HOGENOM" id="CLU_1841831_0_0_0"/>
<keyword evidence="1" id="KW-0812">Transmembrane</keyword>
<dbReference type="KEGG" id="dmr:Deima_1428"/>
<feature type="transmembrane region" description="Helical" evidence="1">
    <location>
        <begin position="104"/>
        <end position="130"/>
    </location>
</feature>
<keyword evidence="1" id="KW-1133">Transmembrane helix</keyword>
<dbReference type="AlphaFoldDB" id="E8U7N8"/>
<dbReference type="EMBL" id="CP002454">
    <property type="protein sequence ID" value="ADV67077.1"/>
    <property type="molecule type" value="Genomic_DNA"/>
</dbReference>
<dbReference type="STRING" id="709986.Deima_1428"/>
<feature type="transmembrane region" description="Helical" evidence="1">
    <location>
        <begin position="75"/>
        <end position="92"/>
    </location>
</feature>